<organism evidence="1">
    <name type="scientific">Agrobacterium albertimagni</name>
    <dbReference type="NCBI Taxonomy" id="147266"/>
    <lineage>
        <taxon>Bacteria</taxon>
        <taxon>Pseudomonadati</taxon>
        <taxon>Pseudomonadota</taxon>
        <taxon>Alphaproteobacteria</taxon>
        <taxon>Hyphomicrobiales</taxon>
        <taxon>Rhizobiaceae</taxon>
        <taxon>Rhizobium/Agrobacterium group</taxon>
        <taxon>Agrobacterium</taxon>
    </lineage>
</organism>
<gene>
    <name evidence="1" type="ORF">ENP70_15655</name>
</gene>
<protein>
    <submittedName>
        <fullName evidence="1">Uncharacterized protein</fullName>
    </submittedName>
</protein>
<accession>A0A7C1P3A7</accession>
<dbReference type="AlphaFoldDB" id="A0A7C1P3A7"/>
<evidence type="ECO:0000313" key="1">
    <source>
        <dbReference type="EMBL" id="HEB45090.1"/>
    </source>
</evidence>
<proteinExistence type="predicted"/>
<name>A0A7C1P3A7_9HYPH</name>
<reference evidence="1" key="1">
    <citation type="journal article" date="2020" name="mSystems">
        <title>Genome- and Community-Level Interaction Insights into Carbon Utilization and Element Cycling Functions of Hydrothermarchaeota in Hydrothermal Sediment.</title>
        <authorList>
            <person name="Zhou Z."/>
            <person name="Liu Y."/>
            <person name="Xu W."/>
            <person name="Pan J."/>
            <person name="Luo Z.H."/>
            <person name="Li M."/>
        </authorList>
    </citation>
    <scope>NUCLEOTIDE SEQUENCE [LARGE SCALE GENOMIC DNA]</scope>
    <source>
        <strain evidence="1">SpSt-243</strain>
    </source>
</reference>
<dbReference type="EMBL" id="DSKI01000803">
    <property type="protein sequence ID" value="HEB45090.1"/>
    <property type="molecule type" value="Genomic_DNA"/>
</dbReference>
<comment type="caution">
    <text evidence="1">The sequence shown here is derived from an EMBL/GenBank/DDBJ whole genome shotgun (WGS) entry which is preliminary data.</text>
</comment>
<sequence>MADQHLKATDWMMVRQMMNAAIDFCEKVEASGCRESDRAATTIANGQAVSVQDVLTSAWTYPEAMRYAIIRQRHESDDDLAFVRDTARILTAMAAACAELCGSKAGTAEAAGVAKMLRWFEAHAGETLTAALATRSQKQ</sequence>